<reference evidence="3 4" key="1">
    <citation type="submission" date="2019-11" db="EMBL/GenBank/DDBJ databases">
        <title>Genome sequences of 17 halophilic strains isolated from different environments.</title>
        <authorList>
            <person name="Furrow R.E."/>
        </authorList>
    </citation>
    <scope>NUCLEOTIDE SEQUENCE [LARGE SCALE GENOMIC DNA]</scope>
    <source>
        <strain evidence="3 4">22514_16_FS</strain>
    </source>
</reference>
<keyword evidence="1" id="KW-1133">Transmembrane helix</keyword>
<feature type="transmembrane region" description="Helical" evidence="1">
    <location>
        <begin position="346"/>
        <end position="367"/>
    </location>
</feature>
<keyword evidence="1" id="KW-0472">Membrane</keyword>
<feature type="transmembrane region" description="Helical" evidence="1">
    <location>
        <begin position="210"/>
        <end position="229"/>
    </location>
</feature>
<dbReference type="OrthoDB" id="9807744at2"/>
<feature type="transmembrane region" description="Helical" evidence="1">
    <location>
        <begin position="124"/>
        <end position="140"/>
    </location>
</feature>
<comment type="caution">
    <text evidence="3">The sequence shown here is derived from an EMBL/GenBank/DDBJ whole genome shotgun (WGS) entry which is preliminary data.</text>
</comment>
<dbReference type="Proteomes" id="UP000468638">
    <property type="component" value="Unassembled WGS sequence"/>
</dbReference>
<feature type="transmembrane region" description="Helical" evidence="1">
    <location>
        <begin position="287"/>
        <end position="308"/>
    </location>
</feature>
<organism evidence="3 4">
    <name type="scientific">Pontibacillus yanchengensis</name>
    <dbReference type="NCBI Taxonomy" id="462910"/>
    <lineage>
        <taxon>Bacteria</taxon>
        <taxon>Bacillati</taxon>
        <taxon>Bacillota</taxon>
        <taxon>Bacilli</taxon>
        <taxon>Bacillales</taxon>
        <taxon>Bacillaceae</taxon>
        <taxon>Pontibacillus</taxon>
    </lineage>
</organism>
<feature type="transmembrane region" description="Helical" evidence="1">
    <location>
        <begin position="147"/>
        <end position="166"/>
    </location>
</feature>
<evidence type="ECO:0000313" key="4">
    <source>
        <dbReference type="Proteomes" id="UP000468638"/>
    </source>
</evidence>
<evidence type="ECO:0000259" key="2">
    <source>
        <dbReference type="Pfam" id="PF04235"/>
    </source>
</evidence>
<gene>
    <name evidence="3" type="ORF">GLW05_01585</name>
</gene>
<dbReference type="AlphaFoldDB" id="A0A6I4ZVD7"/>
<feature type="transmembrane region" description="Helical" evidence="1">
    <location>
        <begin position="249"/>
        <end position="267"/>
    </location>
</feature>
<feature type="transmembrane region" description="Helical" evidence="1">
    <location>
        <begin position="56"/>
        <end position="79"/>
    </location>
</feature>
<feature type="transmembrane region" description="Helical" evidence="1">
    <location>
        <begin position="21"/>
        <end position="41"/>
    </location>
</feature>
<evidence type="ECO:0000256" key="1">
    <source>
        <dbReference type="SAM" id="Phobius"/>
    </source>
</evidence>
<dbReference type="PANTHER" id="PTHR30590">
    <property type="entry name" value="INNER MEMBRANE PROTEIN"/>
    <property type="match status" value="1"/>
</dbReference>
<accession>A0A6I4ZVD7</accession>
<evidence type="ECO:0000313" key="3">
    <source>
        <dbReference type="EMBL" id="MYL32297.1"/>
    </source>
</evidence>
<name>A0A6I4ZVD7_9BACI</name>
<dbReference type="EMBL" id="WMEQ01000001">
    <property type="protein sequence ID" value="MYL32297.1"/>
    <property type="molecule type" value="Genomic_DNA"/>
</dbReference>
<dbReference type="RefSeq" id="WP_160847599.1">
    <property type="nucleotide sequence ID" value="NZ_WMEQ01000001.1"/>
</dbReference>
<sequence>MNHGKPLHASERLPWIDAARGLAIFGIFMVNVPAFNAPYFMYGGESVFWDSQMSHIVQAFIDIFFQASFYTLFSFLFGFGMYMMKQRLLDKGFGDRYQLILARRLVVLIGFGLIHGLFIWHGDILFTYGMIGLLLFLFFGRETKTMVSWSFGLLFFYAITSVALYYPVRNMLSGIDRQNIQQAQEAYSSGTWMEVFGQIQHDWLYSNSLGFQWVFLTLSLLPMFLLGMYFCEKRLLHDTTEHKPTLQKWWGITLVFFIVFKMGPYLFGNPEWIQYSVQDSIGGSASAVFYITSVALMYQHGIGGKLFAPFTFVGRLSLSNYLLQSVICFFLFYSVGLGLYGSVPPIMSVVIVIGVYFLQVIASKLWLKFFRFGPFEWLWRTITYMKKQPLRRTPNIKEEVSNET</sequence>
<dbReference type="InterPro" id="IPR007349">
    <property type="entry name" value="DUF418"/>
</dbReference>
<feature type="transmembrane region" description="Helical" evidence="1">
    <location>
        <begin position="100"/>
        <end position="118"/>
    </location>
</feature>
<keyword evidence="1" id="KW-0812">Transmembrane</keyword>
<feature type="transmembrane region" description="Helical" evidence="1">
    <location>
        <begin position="320"/>
        <end position="340"/>
    </location>
</feature>
<dbReference type="Pfam" id="PF04235">
    <property type="entry name" value="DUF418"/>
    <property type="match status" value="1"/>
</dbReference>
<feature type="domain" description="DUF418" evidence="2">
    <location>
        <begin position="233"/>
        <end position="386"/>
    </location>
</feature>
<dbReference type="PANTHER" id="PTHR30590:SF2">
    <property type="entry name" value="INNER MEMBRANE PROTEIN"/>
    <property type="match status" value="1"/>
</dbReference>
<protein>
    <submittedName>
        <fullName evidence="3">DUF418 domain-containing protein</fullName>
    </submittedName>
</protein>
<dbReference type="InterPro" id="IPR052529">
    <property type="entry name" value="Bact_Transport_Assoc"/>
</dbReference>
<proteinExistence type="predicted"/>